<dbReference type="Proteomes" id="UP000650081">
    <property type="component" value="Unassembled WGS sequence"/>
</dbReference>
<evidence type="ECO:0000313" key="1">
    <source>
        <dbReference type="EMBL" id="MBC6993785.1"/>
    </source>
</evidence>
<dbReference type="SUPFAM" id="SSF50974">
    <property type="entry name" value="Nitrous oxide reductase, N-terminal domain"/>
    <property type="match status" value="1"/>
</dbReference>
<dbReference type="PANTHER" id="PTHR47197:SF3">
    <property type="entry name" value="DIHYDRO-HEME D1 DEHYDROGENASE"/>
    <property type="match status" value="1"/>
</dbReference>
<gene>
    <name evidence="1" type="ORF">H9S92_06415</name>
</gene>
<dbReference type="PANTHER" id="PTHR47197">
    <property type="entry name" value="PROTEIN NIRF"/>
    <property type="match status" value="1"/>
</dbReference>
<reference evidence="1" key="1">
    <citation type="submission" date="2020-08" db="EMBL/GenBank/DDBJ databases">
        <title>Lewinella bacteria from marine environments.</title>
        <authorList>
            <person name="Zhong Y."/>
        </authorList>
    </citation>
    <scope>NUCLEOTIDE SEQUENCE</scope>
    <source>
        <strain evidence="1">KCTC 42187</strain>
    </source>
</reference>
<dbReference type="AlphaFoldDB" id="A0A923PJN0"/>
<keyword evidence="2" id="KW-1185">Reference proteome</keyword>
<protein>
    <submittedName>
        <fullName evidence="1">Uncharacterized protein</fullName>
    </submittedName>
</protein>
<dbReference type="InterPro" id="IPR013783">
    <property type="entry name" value="Ig-like_fold"/>
</dbReference>
<dbReference type="Gene3D" id="2.60.40.10">
    <property type="entry name" value="Immunoglobulins"/>
    <property type="match status" value="1"/>
</dbReference>
<comment type="caution">
    <text evidence="1">The sequence shown here is derived from an EMBL/GenBank/DDBJ whole genome shotgun (WGS) entry which is preliminary data.</text>
</comment>
<dbReference type="InterPro" id="IPR011045">
    <property type="entry name" value="N2O_reductase_N"/>
</dbReference>
<sequence>MKISLYYGLPVLLVILLGSTCEKVEMILTGSAEITVTNPNGPLTGVVVTITPAVEGVGAQVTDANGIVRFRDIPTGDYLFVAKDTVFGTMSVAFTINDHPVFRGEIKFREGNNPPDLEINSFNENFASIFLLGDSITVGFLIRDEDQPMGIPWSLTITSSLDGVVFQGPTGFFASDLRFALTSLGRHELTFKITDDTDLSDSDRGLVDVVPVPDTPVLILAQASLTGTVIEWESRDSTQFIRYVVTRIYEDTGEEMDIAFLPFSERTFTDTEAIVGREAKYRITKQLESRNLVSDDLVAEFQYPTVNVGGKLGGLIADPTRSFLYALDQQNERLLFIDVDAGAVTHSLPLNGKPVSFHLNTSADRLYVLIEGQQVVEVFDLERQMALRTIEIELPSDDSHNHSSGLVEVGMGNLVYFTDDFPGMLRLYSGTSGELLSEIPIGRYPTATYHAASGLLYVGSDEPFGGTLQRYFAADGLLTMETSITNLFHAFYYRILISADGACLFHGRQKRLTSSLNSLAGSFNDYLLAISDDGQLAAGSTSIFNATDFTFLRSLPHHLQFGAFPSGSQQFYAYFETTDNLVIIE</sequence>
<dbReference type="InterPro" id="IPR051200">
    <property type="entry name" value="Host-pathogen_enzymatic-act"/>
</dbReference>
<evidence type="ECO:0000313" key="2">
    <source>
        <dbReference type="Proteomes" id="UP000650081"/>
    </source>
</evidence>
<organism evidence="1 2">
    <name type="scientific">Neolewinella lacunae</name>
    <dbReference type="NCBI Taxonomy" id="1517758"/>
    <lineage>
        <taxon>Bacteria</taxon>
        <taxon>Pseudomonadati</taxon>
        <taxon>Bacteroidota</taxon>
        <taxon>Saprospiria</taxon>
        <taxon>Saprospirales</taxon>
        <taxon>Lewinellaceae</taxon>
        <taxon>Neolewinella</taxon>
    </lineage>
</organism>
<dbReference type="SUPFAM" id="SSF117074">
    <property type="entry name" value="Hypothetical protein PA1324"/>
    <property type="match status" value="1"/>
</dbReference>
<dbReference type="InterPro" id="IPR015943">
    <property type="entry name" value="WD40/YVTN_repeat-like_dom_sf"/>
</dbReference>
<accession>A0A923PJN0</accession>
<dbReference type="EMBL" id="JACSIT010000078">
    <property type="protein sequence ID" value="MBC6993785.1"/>
    <property type="molecule type" value="Genomic_DNA"/>
</dbReference>
<name>A0A923PJN0_9BACT</name>
<proteinExistence type="predicted"/>
<dbReference type="RefSeq" id="WP_187465884.1">
    <property type="nucleotide sequence ID" value="NZ_JACSIT010000078.1"/>
</dbReference>
<dbReference type="Gene3D" id="2.130.10.10">
    <property type="entry name" value="YVTN repeat-like/Quinoprotein amine dehydrogenase"/>
    <property type="match status" value="1"/>
</dbReference>